<comment type="caution">
    <text evidence="3">The sequence shown here is derived from an EMBL/GenBank/DDBJ whole genome shotgun (WGS) entry which is preliminary data.</text>
</comment>
<dbReference type="AlphaFoldDB" id="A0A0Q0SC56"/>
<feature type="domain" description="Putative auto-transporter adhesin head GIN" evidence="2">
    <location>
        <begin position="47"/>
        <end position="224"/>
    </location>
</feature>
<sequence length="244" mass="25608">MIKIIIHITKFIIATVTALLFASCNFNVNSIEGSGHVTTEKRIVEGDFTKVSVSNAIDLVIIQSDSNEIVVEADDNLQKEITTKVENGTLLIKCKYGSFHDVTKKKVTVKMPKIDKLDASSASTVMSQGLLQGEHIDLETSSAATMDVNVEYDNITVDSGSGSTLSLKGKALRIKTSASSGSSINANKLLANEVDAEASSGASTNVHPIVSLKAKASSGASINYDVAPKTIEKTASSGGSISQG</sequence>
<protein>
    <submittedName>
        <fullName evidence="3">Putative lipoprotein</fullName>
    </submittedName>
</protein>
<dbReference type="PATRIC" id="fig|362413.3.peg.3949"/>
<proteinExistence type="predicted"/>
<evidence type="ECO:0000313" key="4">
    <source>
        <dbReference type="Proteomes" id="UP000050443"/>
    </source>
</evidence>
<keyword evidence="1" id="KW-0732">Signal</keyword>
<dbReference type="EMBL" id="JRLF01000007">
    <property type="protein sequence ID" value="KQB41680.1"/>
    <property type="molecule type" value="Genomic_DNA"/>
</dbReference>
<evidence type="ECO:0000259" key="2">
    <source>
        <dbReference type="Pfam" id="PF10988"/>
    </source>
</evidence>
<dbReference type="RefSeq" id="WP_055093368.1">
    <property type="nucleotide sequence ID" value="NZ_JRLF01000007.1"/>
</dbReference>
<name>A0A0Q0SC56_9FLAO</name>
<dbReference type="PROSITE" id="PS51257">
    <property type="entry name" value="PROKAR_LIPOPROTEIN"/>
    <property type="match status" value="1"/>
</dbReference>
<dbReference type="Pfam" id="PF10988">
    <property type="entry name" value="DUF2807"/>
    <property type="match status" value="1"/>
</dbReference>
<dbReference type="Gene3D" id="2.160.20.120">
    <property type="match status" value="1"/>
</dbReference>
<dbReference type="Proteomes" id="UP000050443">
    <property type="component" value="Unassembled WGS sequence"/>
</dbReference>
<accession>A0A0Q0SC56</accession>
<gene>
    <name evidence="3" type="ORF">RC62_4027</name>
</gene>
<dbReference type="InterPro" id="IPR021255">
    <property type="entry name" value="DUF2807"/>
</dbReference>
<evidence type="ECO:0000256" key="1">
    <source>
        <dbReference type="SAM" id="SignalP"/>
    </source>
</evidence>
<reference evidence="3 4" key="1">
    <citation type="submission" date="2014-09" db="EMBL/GenBank/DDBJ databases">
        <title>Genome sequence of Flavobacterium aquidurense RC62.</title>
        <authorList>
            <person name="Kim J.F."/>
            <person name="Kwak M.-J."/>
        </authorList>
    </citation>
    <scope>NUCLEOTIDE SEQUENCE [LARGE SCALE GENOMIC DNA]</scope>
    <source>
        <strain evidence="3 4">RC62</strain>
    </source>
</reference>
<dbReference type="STRING" id="362413.RC62_4027"/>
<feature type="signal peptide" evidence="1">
    <location>
        <begin position="1"/>
        <end position="22"/>
    </location>
</feature>
<keyword evidence="3" id="KW-0449">Lipoprotein</keyword>
<feature type="chain" id="PRO_5006183846" evidence="1">
    <location>
        <begin position="23"/>
        <end position="244"/>
    </location>
</feature>
<organism evidence="3 4">
    <name type="scientific">Flavobacterium aquidurense</name>
    <dbReference type="NCBI Taxonomy" id="362413"/>
    <lineage>
        <taxon>Bacteria</taxon>
        <taxon>Pseudomonadati</taxon>
        <taxon>Bacteroidota</taxon>
        <taxon>Flavobacteriia</taxon>
        <taxon>Flavobacteriales</taxon>
        <taxon>Flavobacteriaceae</taxon>
        <taxon>Flavobacterium</taxon>
    </lineage>
</organism>
<dbReference type="OrthoDB" id="1422484at2"/>
<evidence type="ECO:0000313" key="3">
    <source>
        <dbReference type="EMBL" id="KQB41680.1"/>
    </source>
</evidence>